<dbReference type="CDD" id="cd02008">
    <property type="entry name" value="TPP_IOR_alpha"/>
    <property type="match status" value="1"/>
</dbReference>
<comment type="caution">
    <text evidence="6">The sequence shown here is derived from an EMBL/GenBank/DDBJ whole genome shotgun (WGS) entry which is preliminary data.</text>
</comment>
<dbReference type="RefSeq" id="WP_285723589.1">
    <property type="nucleotide sequence ID" value="NZ_BSDD01000002.1"/>
</dbReference>
<comment type="catalytic activity">
    <reaction evidence="3">
        <text>indole-3-pyruvate + 2 oxidized [2Fe-2S]-[ferredoxin] + CoA = (indol-3-yl)acetyl-CoA + 2 reduced [2Fe-2S]-[ferredoxin] + CO2 + H(+)</text>
        <dbReference type="Rhea" id="RHEA:12645"/>
        <dbReference type="Rhea" id="RHEA-COMP:10000"/>
        <dbReference type="Rhea" id="RHEA-COMP:10001"/>
        <dbReference type="ChEBI" id="CHEBI:15378"/>
        <dbReference type="ChEBI" id="CHEBI:16526"/>
        <dbReference type="ChEBI" id="CHEBI:17640"/>
        <dbReference type="ChEBI" id="CHEBI:33737"/>
        <dbReference type="ChEBI" id="CHEBI:33738"/>
        <dbReference type="ChEBI" id="CHEBI:57271"/>
        <dbReference type="ChEBI" id="CHEBI:57287"/>
        <dbReference type="EC" id="1.2.7.8"/>
    </reaction>
</comment>
<feature type="domain" description="Thiamine pyrophosphate enzyme TPP-binding" evidence="5">
    <location>
        <begin position="384"/>
        <end position="472"/>
    </location>
</feature>
<keyword evidence="1 3" id="KW-0479">Metal-binding</keyword>
<dbReference type="Proteomes" id="UP001165089">
    <property type="component" value="Unassembled WGS sequence"/>
</dbReference>
<dbReference type="InterPro" id="IPR045025">
    <property type="entry name" value="HACL1-like"/>
</dbReference>
<keyword evidence="3" id="KW-0411">Iron-sulfur</keyword>
<sequence length="554" mass="59050">MTQSTLALGVEAAAQAAFDAGIKGAFGYPGTPSTEGFEFAEALVKQDAGGGRVAHWAANEKVAYDLALGMSYAGHRSLVTMKHVGLNVAMDAYANSALTGVQGGLVLLVADDPGMHSSQNEQDSRRLAEFAWLPCLEPSTVQEAYDLTWRAFELSEALQVPVMLRLVTRLAHCRAPFLRRPVLAPTGVGLTPKARVQDWVLIPSNARRRYVDLLAKQPRLREAAATLNRIVPGTGRRGVALAGLGRAYFGQLVLEHPELAALPRLEVAAYPVDPELEQAFLGQVDEVLVFEEDYPVLEERLGLRGRARVRGRLDGAVPRTGELSPRILKDALGLATPEGKAAAGLELPVRAPRFCEGCGHVDAYEAIQEALRNVGAPEARVFGDIGCYTLAAQEPLAAIHAVVEMGASISMAVGAAFAGQTPSVAVIGDSTFAHSGLPALLTAAEARANVTVVVLDNRVVGMTGQQPSQALDQVERLVLGLGIPEADLQVLTPLPSRHGDNVAAMEAALRHAGPSVVVFRRECIQSLRRGVLKEHDREAREHAACSSCTPEVTR</sequence>
<comment type="function">
    <text evidence="3">Catalyzes the ferredoxin-dependent oxidative decarboxylation of arylpyruvates.</text>
</comment>
<name>A0ABQ5Q4M6_9BACT</name>
<evidence type="ECO:0000256" key="3">
    <source>
        <dbReference type="PIRNR" id="PIRNR006439"/>
    </source>
</evidence>
<keyword evidence="3" id="KW-0004">4Fe-4S</keyword>
<evidence type="ECO:0000313" key="6">
    <source>
        <dbReference type="EMBL" id="GLH69573.1"/>
    </source>
</evidence>
<dbReference type="PANTHER" id="PTHR43710">
    <property type="entry name" value="2-HYDROXYACYL-COA LYASE"/>
    <property type="match status" value="1"/>
</dbReference>
<dbReference type="SUPFAM" id="SSF52518">
    <property type="entry name" value="Thiamin diphosphate-binding fold (THDP-binding)"/>
    <property type="match status" value="2"/>
</dbReference>
<dbReference type="CDD" id="cd07034">
    <property type="entry name" value="TPP_PYR_PFOR_IOR-alpha_like"/>
    <property type="match status" value="1"/>
</dbReference>
<dbReference type="InterPro" id="IPR029061">
    <property type="entry name" value="THDP-binding"/>
</dbReference>
<keyword evidence="3" id="KW-0813">Transport</keyword>
<keyword evidence="2 3" id="KW-0560">Oxidoreductase</keyword>
<dbReference type="InterPro" id="IPR011766">
    <property type="entry name" value="TPP_enzyme_TPP-bd"/>
</dbReference>
<gene>
    <name evidence="6" type="ORF">GETHPA_11060</name>
</gene>
<evidence type="ECO:0000256" key="2">
    <source>
        <dbReference type="ARBA" id="ARBA00023002"/>
    </source>
</evidence>
<dbReference type="PIRSF" id="PIRSF006439">
    <property type="entry name" value="Indolepyruvate_ferr_oxidored"/>
    <property type="match status" value="1"/>
</dbReference>
<proteinExistence type="predicted"/>
<evidence type="ECO:0000259" key="4">
    <source>
        <dbReference type="Pfam" id="PF01855"/>
    </source>
</evidence>
<protein>
    <recommendedName>
        <fullName evidence="3">Indolepyruvate oxidoreductase subunit IorA</fullName>
        <shortName evidence="3">IOR</shortName>
        <ecNumber evidence="3">1.2.7.8</ecNumber>
    </recommendedName>
    <alternativeName>
        <fullName evidence="3">Indolepyruvate ferredoxin oxidoreductase subunit alpha</fullName>
    </alternativeName>
</protein>
<dbReference type="Gene3D" id="3.40.50.970">
    <property type="match status" value="2"/>
</dbReference>
<dbReference type="PANTHER" id="PTHR43710:SF5">
    <property type="entry name" value="INDOLEPYRUVATE FERREDOXIN OXIDOREDUCTASE ALPHA SUBUNIT"/>
    <property type="match status" value="1"/>
</dbReference>
<keyword evidence="7" id="KW-1185">Reference proteome</keyword>
<feature type="domain" description="Pyruvate flavodoxin/ferredoxin oxidoreductase pyrimidine binding" evidence="4">
    <location>
        <begin position="16"/>
        <end position="164"/>
    </location>
</feature>
<dbReference type="Pfam" id="PF02775">
    <property type="entry name" value="TPP_enzyme_C"/>
    <property type="match status" value="1"/>
</dbReference>
<keyword evidence="3" id="KW-0408">Iron</keyword>
<dbReference type="EMBL" id="BSDD01000002">
    <property type="protein sequence ID" value="GLH69573.1"/>
    <property type="molecule type" value="Genomic_DNA"/>
</dbReference>
<reference evidence="6 7" key="1">
    <citation type="journal article" date="2023" name="Antonie Van Leeuwenhoek">
        <title>Mesoterricola silvestris gen. nov., sp. nov., Mesoterricola sediminis sp. nov., Geothrix oryzae sp. nov., Geothrix edaphica sp. nov., Geothrix rubra sp. nov., and Geothrix limicola sp. nov., six novel members of Acidobacteriota isolated from soils.</title>
        <authorList>
            <person name="Itoh H."/>
            <person name="Sugisawa Y."/>
            <person name="Mise K."/>
            <person name="Xu Z."/>
            <person name="Kuniyasu M."/>
            <person name="Ushijima N."/>
            <person name="Kawano K."/>
            <person name="Kobayashi E."/>
            <person name="Shiratori Y."/>
            <person name="Masuda Y."/>
            <person name="Senoo K."/>
        </authorList>
    </citation>
    <scope>NUCLEOTIDE SEQUENCE [LARGE SCALE GENOMIC DNA]</scope>
    <source>
        <strain evidence="6 7">Red803</strain>
    </source>
</reference>
<dbReference type="Pfam" id="PF01855">
    <property type="entry name" value="POR_N"/>
    <property type="match status" value="1"/>
</dbReference>
<dbReference type="InterPro" id="IPR017721">
    <property type="entry name" value="IorA"/>
</dbReference>
<comment type="cofactor">
    <cofactor evidence="3">
        <name>[4Fe-4S] cluster</name>
        <dbReference type="ChEBI" id="CHEBI:49883"/>
    </cofactor>
    <text evidence="3">Binds 2 [4Fe-4S] clusters. In this family the first cluster has a non-standard and varying [4Fe-4S] binding motif CX(2)CX(2)CX(4-5)CP.</text>
</comment>
<organism evidence="6 7">
    <name type="scientific">Geothrix rubra</name>
    <dbReference type="NCBI Taxonomy" id="2927977"/>
    <lineage>
        <taxon>Bacteria</taxon>
        <taxon>Pseudomonadati</taxon>
        <taxon>Acidobacteriota</taxon>
        <taxon>Holophagae</taxon>
        <taxon>Holophagales</taxon>
        <taxon>Holophagaceae</taxon>
        <taxon>Geothrix</taxon>
    </lineage>
</organism>
<dbReference type="InterPro" id="IPR002880">
    <property type="entry name" value="Pyrv_Fd/Flavodoxin_OxRdtase_N"/>
</dbReference>
<dbReference type="EC" id="1.2.7.8" evidence="3"/>
<evidence type="ECO:0000313" key="7">
    <source>
        <dbReference type="Proteomes" id="UP001165089"/>
    </source>
</evidence>
<keyword evidence="3" id="KW-0249">Electron transport</keyword>
<evidence type="ECO:0000256" key="1">
    <source>
        <dbReference type="ARBA" id="ARBA00022723"/>
    </source>
</evidence>
<accession>A0ABQ5Q4M6</accession>
<evidence type="ECO:0000259" key="5">
    <source>
        <dbReference type="Pfam" id="PF02775"/>
    </source>
</evidence>